<evidence type="ECO:0000256" key="1">
    <source>
        <dbReference type="SAM" id="MobiDB-lite"/>
    </source>
</evidence>
<evidence type="ECO:0000313" key="2">
    <source>
        <dbReference type="EMBL" id="KAK7729712.1"/>
    </source>
</evidence>
<dbReference type="Proteomes" id="UP001430848">
    <property type="component" value="Unassembled WGS sequence"/>
</dbReference>
<reference evidence="2 3" key="1">
    <citation type="submission" date="2024-02" db="EMBL/GenBank/DDBJ databases">
        <title>De novo assembly and annotation of 12 fungi associated with fruit tree decline syndrome in Ontario, Canada.</title>
        <authorList>
            <person name="Sulman M."/>
            <person name="Ellouze W."/>
            <person name="Ilyukhin E."/>
        </authorList>
    </citation>
    <scope>NUCLEOTIDE SEQUENCE [LARGE SCALE GENOMIC DNA]</scope>
    <source>
        <strain evidence="2 3">M169</strain>
    </source>
</reference>
<feature type="region of interest" description="Disordered" evidence="1">
    <location>
        <begin position="1"/>
        <end position="22"/>
    </location>
</feature>
<sequence>MANWPRPRRSRQPHRELNNFQQAVDERRRVDVGAHEPFVEELEDDDVEYRFPPDYGETWLGANGAESIEQRINRIIPTLELLDEMRTIALHRERRAAHKAHHPVPQGGSNPVEAPATGRPAPVDGPSSEVGDPAQAADTRALGPSYRSTTNVSREAHSLGQRGAQPWVREAHSLGQRGHSRGSETRTAAGQRGAQPWVREEGVRRQWDEGPQHPVSMLERAGTVGRDGQPSLFQMRGNGEVRIRTEYWASMTARQKRRWNERGRFQFRDPETGRPPANIQEAIANHQSFIDRRDFCLAQAERMQRRMNGSNLRSLGNGRRGNGRLAVKTYNVPR</sequence>
<gene>
    <name evidence="2" type="ORF">SLS63_006093</name>
</gene>
<proteinExistence type="predicted"/>
<feature type="region of interest" description="Disordered" evidence="1">
    <location>
        <begin position="310"/>
        <end position="334"/>
    </location>
</feature>
<keyword evidence="3" id="KW-1185">Reference proteome</keyword>
<evidence type="ECO:0000313" key="3">
    <source>
        <dbReference type="Proteomes" id="UP001430848"/>
    </source>
</evidence>
<organism evidence="2 3">
    <name type="scientific">Diaporthe eres</name>
    <name type="common">Phomopsis oblonga</name>
    <dbReference type="NCBI Taxonomy" id="83184"/>
    <lineage>
        <taxon>Eukaryota</taxon>
        <taxon>Fungi</taxon>
        <taxon>Dikarya</taxon>
        <taxon>Ascomycota</taxon>
        <taxon>Pezizomycotina</taxon>
        <taxon>Sordariomycetes</taxon>
        <taxon>Sordariomycetidae</taxon>
        <taxon>Diaporthales</taxon>
        <taxon>Diaporthaceae</taxon>
        <taxon>Diaporthe</taxon>
        <taxon>Diaporthe eres species complex</taxon>
    </lineage>
</organism>
<accession>A0ABR1P916</accession>
<feature type="compositionally biased region" description="Basic residues" evidence="1">
    <location>
        <begin position="1"/>
        <end position="12"/>
    </location>
</feature>
<feature type="region of interest" description="Disordered" evidence="1">
    <location>
        <begin position="95"/>
        <end position="200"/>
    </location>
</feature>
<dbReference type="EMBL" id="JAKNSF020000028">
    <property type="protein sequence ID" value="KAK7729712.1"/>
    <property type="molecule type" value="Genomic_DNA"/>
</dbReference>
<comment type="caution">
    <text evidence="2">The sequence shown here is derived from an EMBL/GenBank/DDBJ whole genome shotgun (WGS) entry which is preliminary data.</text>
</comment>
<name>A0ABR1P916_DIAER</name>
<protein>
    <submittedName>
        <fullName evidence="2">Uncharacterized protein</fullName>
    </submittedName>
</protein>